<sequence length="127" mass="14391">MEIGKQYKSIFKQLEKSCGLSVRVESLKTRTEVLSDACNVEKTNAEYEKSKTIFLNGPPGKMVKENSKKKVRLEPRNLISLLKTTEEKMKKKNSQEGEPAIILGLMVIAFNENATTAQNEAFQEEHQ</sequence>
<gene>
    <name evidence="1" type="ORF">HHI36_000899</name>
</gene>
<proteinExistence type="predicted"/>
<dbReference type="Proteomes" id="UP001516400">
    <property type="component" value="Unassembled WGS sequence"/>
</dbReference>
<evidence type="ECO:0000313" key="2">
    <source>
        <dbReference type="Proteomes" id="UP001516400"/>
    </source>
</evidence>
<dbReference type="AlphaFoldDB" id="A0ABD2P6C5"/>
<comment type="caution">
    <text evidence="1">The sequence shown here is derived from an EMBL/GenBank/DDBJ whole genome shotgun (WGS) entry which is preliminary data.</text>
</comment>
<dbReference type="EMBL" id="JABFTP020000185">
    <property type="protein sequence ID" value="KAL3286390.1"/>
    <property type="molecule type" value="Genomic_DNA"/>
</dbReference>
<keyword evidence="2" id="KW-1185">Reference proteome</keyword>
<reference evidence="1 2" key="1">
    <citation type="journal article" date="2021" name="BMC Biol.">
        <title>Horizontally acquired antibacterial genes associated with adaptive radiation of ladybird beetles.</title>
        <authorList>
            <person name="Li H.S."/>
            <person name="Tang X.F."/>
            <person name="Huang Y.H."/>
            <person name="Xu Z.Y."/>
            <person name="Chen M.L."/>
            <person name="Du X.Y."/>
            <person name="Qiu B.Y."/>
            <person name="Chen P.T."/>
            <person name="Zhang W."/>
            <person name="Slipinski A."/>
            <person name="Escalona H.E."/>
            <person name="Waterhouse R.M."/>
            <person name="Zwick A."/>
            <person name="Pang H."/>
        </authorList>
    </citation>
    <scope>NUCLEOTIDE SEQUENCE [LARGE SCALE GENOMIC DNA]</scope>
    <source>
        <strain evidence="1">SYSU2018</strain>
    </source>
</reference>
<organism evidence="1 2">
    <name type="scientific">Cryptolaemus montrouzieri</name>
    <dbReference type="NCBI Taxonomy" id="559131"/>
    <lineage>
        <taxon>Eukaryota</taxon>
        <taxon>Metazoa</taxon>
        <taxon>Ecdysozoa</taxon>
        <taxon>Arthropoda</taxon>
        <taxon>Hexapoda</taxon>
        <taxon>Insecta</taxon>
        <taxon>Pterygota</taxon>
        <taxon>Neoptera</taxon>
        <taxon>Endopterygota</taxon>
        <taxon>Coleoptera</taxon>
        <taxon>Polyphaga</taxon>
        <taxon>Cucujiformia</taxon>
        <taxon>Coccinelloidea</taxon>
        <taxon>Coccinellidae</taxon>
        <taxon>Scymninae</taxon>
        <taxon>Scymnini</taxon>
        <taxon>Cryptolaemus</taxon>
    </lineage>
</organism>
<accession>A0ABD2P6C5</accession>
<evidence type="ECO:0000313" key="1">
    <source>
        <dbReference type="EMBL" id="KAL3286390.1"/>
    </source>
</evidence>
<feature type="non-terminal residue" evidence="1">
    <location>
        <position position="127"/>
    </location>
</feature>
<name>A0ABD2P6C5_9CUCU</name>
<protein>
    <submittedName>
        <fullName evidence="1">Uncharacterized protein</fullName>
    </submittedName>
</protein>